<evidence type="ECO:0000313" key="3">
    <source>
        <dbReference type="EMBL" id="EHH30606.1"/>
    </source>
</evidence>
<keyword evidence="1" id="KW-0238">DNA-binding</keyword>
<organism evidence="3">
    <name type="scientific">Macaca mulatta</name>
    <name type="common">Rhesus macaque</name>
    <dbReference type="NCBI Taxonomy" id="9544"/>
    <lineage>
        <taxon>Eukaryota</taxon>
        <taxon>Metazoa</taxon>
        <taxon>Chordata</taxon>
        <taxon>Craniata</taxon>
        <taxon>Vertebrata</taxon>
        <taxon>Euteleostomi</taxon>
        <taxon>Mammalia</taxon>
        <taxon>Eutheria</taxon>
        <taxon>Euarchontoglires</taxon>
        <taxon>Primates</taxon>
        <taxon>Haplorrhini</taxon>
        <taxon>Catarrhini</taxon>
        <taxon>Cercopithecidae</taxon>
        <taxon>Cercopithecinae</taxon>
        <taxon>Macaca</taxon>
    </lineage>
</organism>
<dbReference type="InterPro" id="IPR000116">
    <property type="entry name" value="HMGA"/>
</dbReference>
<feature type="region of interest" description="Disordered" evidence="2">
    <location>
        <begin position="1"/>
        <end position="91"/>
    </location>
</feature>
<proteinExistence type="predicted"/>
<evidence type="ECO:0000256" key="1">
    <source>
        <dbReference type="ARBA" id="ARBA00023125"/>
    </source>
</evidence>
<dbReference type="AlphaFoldDB" id="G7NSQ7"/>
<dbReference type="PANTHER" id="PTHR23341">
    <property type="entry name" value="HIGH MOBILITY GROUP PROTEINS HMG-A AND C"/>
    <property type="match status" value="1"/>
</dbReference>
<feature type="compositionally biased region" description="Basic and acidic residues" evidence="2">
    <location>
        <begin position="16"/>
        <end position="25"/>
    </location>
</feature>
<dbReference type="GO" id="GO:0003677">
    <property type="term" value="F:DNA binding"/>
    <property type="evidence" value="ECO:0007669"/>
    <property type="project" value="UniProtKB-KW"/>
</dbReference>
<dbReference type="PANTHER" id="PTHR23341:SF6">
    <property type="match status" value="1"/>
</dbReference>
<feature type="non-terminal residue" evidence="3">
    <location>
        <position position="1"/>
    </location>
</feature>
<dbReference type="GO" id="GO:0000785">
    <property type="term" value="C:chromatin"/>
    <property type="evidence" value="ECO:0007669"/>
    <property type="project" value="InterPro"/>
</dbReference>
<accession>G7NSQ7</accession>
<dbReference type="GO" id="GO:0005634">
    <property type="term" value="C:nucleus"/>
    <property type="evidence" value="ECO:0007669"/>
    <property type="project" value="InterPro"/>
</dbReference>
<feature type="compositionally biased region" description="Polar residues" evidence="2">
    <location>
        <begin position="1"/>
        <end position="13"/>
    </location>
</feature>
<evidence type="ECO:0000256" key="2">
    <source>
        <dbReference type="SAM" id="MobiDB-lite"/>
    </source>
</evidence>
<dbReference type="EMBL" id="CM001273">
    <property type="protein sequence ID" value="EHH30606.1"/>
    <property type="molecule type" value="Genomic_DNA"/>
</dbReference>
<name>G7NSQ7_MACMU</name>
<feature type="compositionally biased region" description="Basic residues" evidence="2">
    <location>
        <begin position="67"/>
        <end position="82"/>
    </location>
</feature>
<dbReference type="PRINTS" id="PR00930">
    <property type="entry name" value="HIGHMOBLTYIY"/>
</dbReference>
<dbReference type="Proteomes" id="UP000013456">
    <property type="component" value="Chromosome X"/>
</dbReference>
<dbReference type="GO" id="GO:0006355">
    <property type="term" value="P:regulation of DNA-templated transcription"/>
    <property type="evidence" value="ECO:0007669"/>
    <property type="project" value="InterPro"/>
</dbReference>
<protein>
    <submittedName>
        <fullName evidence="3">Uncharacterized protein</fullName>
    </submittedName>
</protein>
<sequence length="181" mass="20285">VSESISKSSQPLASKQKKDGTEKRGWGRSPKQPHVSPTTALVGSQKEPSEVPKPKRPQGRPNGSKNKNWRRRKRRASHRSSQRRSSDRAYVSPARCWRSSFLLGLDNFALLPPPPALPQADHHHRLRRPPLSSICDFTTTLHSTPATAGPPWAEWRAVFPWPQFPAPPAHPRAHTCALLDK</sequence>
<feature type="non-terminal residue" evidence="3">
    <location>
        <position position="181"/>
    </location>
</feature>
<reference evidence="3" key="1">
    <citation type="journal article" date="2011" name="Nat. Biotechnol.">
        <title>Genome sequencing and comparison of two nonhuman primate animal models, the cynomolgus and Chinese rhesus macaques.</title>
        <authorList>
            <person name="Yan G."/>
            <person name="Zhang G."/>
            <person name="Fang X."/>
            <person name="Zhang Y."/>
            <person name="Li C."/>
            <person name="Ling F."/>
            <person name="Cooper D.N."/>
            <person name="Li Q."/>
            <person name="Li Y."/>
            <person name="van Gool A.J."/>
            <person name="Du H."/>
            <person name="Chen J."/>
            <person name="Chen R."/>
            <person name="Zhang P."/>
            <person name="Huang Z."/>
            <person name="Thompson J.R."/>
            <person name="Meng Y."/>
            <person name="Bai Y."/>
            <person name="Wang J."/>
            <person name="Zhuo M."/>
            <person name="Wang T."/>
            <person name="Huang Y."/>
            <person name="Wei L."/>
            <person name="Li J."/>
            <person name="Wang Z."/>
            <person name="Hu H."/>
            <person name="Yang P."/>
            <person name="Le L."/>
            <person name="Stenson P.D."/>
            <person name="Li B."/>
            <person name="Liu X."/>
            <person name="Ball E.V."/>
            <person name="An N."/>
            <person name="Huang Q."/>
            <person name="Zhang Y."/>
            <person name="Fan W."/>
            <person name="Zhang X."/>
            <person name="Li Y."/>
            <person name="Wang W."/>
            <person name="Katze M.G."/>
            <person name="Su B."/>
            <person name="Nielsen R."/>
            <person name="Yang H."/>
            <person name="Wang J."/>
            <person name="Wang X."/>
            <person name="Wang J."/>
        </authorList>
    </citation>
    <scope>NUCLEOTIDE SEQUENCE [LARGE SCALE GENOMIC DNA]</scope>
    <source>
        <strain evidence="3">CR-5</strain>
    </source>
</reference>
<gene>
    <name evidence="3" type="ORF">EGK_20344</name>
</gene>